<name>A0AAV6L833_9ERIC</name>
<dbReference type="GO" id="GO:0140824">
    <property type="term" value="F:thioredoxin-dependent peroxiredoxin activity"/>
    <property type="evidence" value="ECO:0007669"/>
    <property type="project" value="UniProtKB-EC"/>
</dbReference>
<gene>
    <name evidence="5" type="ORF">RHGRI_004206</name>
</gene>
<comment type="catalytic activity">
    <reaction evidence="3">
        <text>a hydroperoxide + [thioredoxin]-dithiol = an alcohol + [thioredoxin]-disulfide + H2O</text>
        <dbReference type="Rhea" id="RHEA:62620"/>
        <dbReference type="Rhea" id="RHEA-COMP:10698"/>
        <dbReference type="Rhea" id="RHEA-COMP:10700"/>
        <dbReference type="ChEBI" id="CHEBI:15377"/>
        <dbReference type="ChEBI" id="CHEBI:29950"/>
        <dbReference type="ChEBI" id="CHEBI:30879"/>
        <dbReference type="ChEBI" id="CHEBI:35924"/>
        <dbReference type="ChEBI" id="CHEBI:50058"/>
        <dbReference type="EC" id="1.11.1.24"/>
    </reaction>
</comment>
<keyword evidence="6" id="KW-1185">Reference proteome</keyword>
<protein>
    <recommendedName>
        <fullName evidence="1">thioredoxin-dependent peroxiredoxin</fullName>
        <ecNumber evidence="1">1.11.1.24</ecNumber>
    </recommendedName>
</protein>
<dbReference type="InterPro" id="IPR019479">
    <property type="entry name" value="Peroxiredoxin_C"/>
</dbReference>
<dbReference type="InterPro" id="IPR000866">
    <property type="entry name" value="AhpC/TSA"/>
</dbReference>
<accession>A0AAV6L833</accession>
<dbReference type="FunFam" id="3.30.1020.10:FF:000001">
    <property type="entry name" value="1-Cys peroxiredoxin"/>
    <property type="match status" value="1"/>
</dbReference>
<dbReference type="GO" id="GO:0005739">
    <property type="term" value="C:mitochondrion"/>
    <property type="evidence" value="ECO:0007669"/>
    <property type="project" value="TreeGrafter"/>
</dbReference>
<dbReference type="EMBL" id="JACTNZ010000002">
    <property type="protein sequence ID" value="KAG5561112.1"/>
    <property type="molecule type" value="Genomic_DNA"/>
</dbReference>
<organism evidence="5 6">
    <name type="scientific">Rhododendron griersonianum</name>
    <dbReference type="NCBI Taxonomy" id="479676"/>
    <lineage>
        <taxon>Eukaryota</taxon>
        <taxon>Viridiplantae</taxon>
        <taxon>Streptophyta</taxon>
        <taxon>Embryophyta</taxon>
        <taxon>Tracheophyta</taxon>
        <taxon>Spermatophyta</taxon>
        <taxon>Magnoliopsida</taxon>
        <taxon>eudicotyledons</taxon>
        <taxon>Gunneridae</taxon>
        <taxon>Pentapetalae</taxon>
        <taxon>asterids</taxon>
        <taxon>Ericales</taxon>
        <taxon>Ericaceae</taxon>
        <taxon>Ericoideae</taxon>
        <taxon>Rhodoreae</taxon>
        <taxon>Rhododendron</taxon>
    </lineage>
</organism>
<dbReference type="PANTHER" id="PTHR43503">
    <property type="entry name" value="MCG48959-RELATED"/>
    <property type="match status" value="1"/>
</dbReference>
<dbReference type="Pfam" id="PF10417">
    <property type="entry name" value="1-cysPrx_C"/>
    <property type="match status" value="1"/>
</dbReference>
<evidence type="ECO:0000313" key="6">
    <source>
        <dbReference type="Proteomes" id="UP000823749"/>
    </source>
</evidence>
<keyword evidence="2" id="KW-0560">Oxidoreductase</keyword>
<evidence type="ECO:0000313" key="5">
    <source>
        <dbReference type="EMBL" id="KAG5561112.1"/>
    </source>
</evidence>
<dbReference type="InterPro" id="IPR013766">
    <property type="entry name" value="Thioredoxin_domain"/>
</dbReference>
<proteinExistence type="predicted"/>
<dbReference type="PROSITE" id="PS51352">
    <property type="entry name" value="THIOREDOXIN_2"/>
    <property type="match status" value="1"/>
</dbReference>
<dbReference type="InterPro" id="IPR036249">
    <property type="entry name" value="Thioredoxin-like_sf"/>
</dbReference>
<comment type="caution">
    <text evidence="5">The sequence shown here is derived from an EMBL/GenBank/DDBJ whole genome shotgun (WGS) entry which is preliminary data.</text>
</comment>
<dbReference type="Gene3D" id="3.30.1020.10">
    <property type="entry name" value="Antioxidant, Horf6, Chain A, domain2"/>
    <property type="match status" value="1"/>
</dbReference>
<reference evidence="5" key="1">
    <citation type="submission" date="2020-08" db="EMBL/GenBank/DDBJ databases">
        <title>Plant Genome Project.</title>
        <authorList>
            <person name="Zhang R.-G."/>
        </authorList>
    </citation>
    <scope>NUCLEOTIDE SEQUENCE</scope>
    <source>
        <strain evidence="5">WSP0</strain>
        <tissue evidence="5">Leaf</tissue>
    </source>
</reference>
<dbReference type="EC" id="1.11.1.24" evidence="1"/>
<evidence type="ECO:0000256" key="3">
    <source>
        <dbReference type="ARBA" id="ARBA00049091"/>
    </source>
</evidence>
<dbReference type="GO" id="GO:0005829">
    <property type="term" value="C:cytosol"/>
    <property type="evidence" value="ECO:0007669"/>
    <property type="project" value="TreeGrafter"/>
</dbReference>
<evidence type="ECO:0000256" key="2">
    <source>
        <dbReference type="ARBA" id="ARBA00023002"/>
    </source>
</evidence>
<dbReference type="Gene3D" id="3.40.30.10">
    <property type="entry name" value="Glutaredoxin"/>
    <property type="match status" value="2"/>
</dbReference>
<dbReference type="AlphaFoldDB" id="A0AAV6L833"/>
<dbReference type="SUPFAM" id="SSF52833">
    <property type="entry name" value="Thioredoxin-like"/>
    <property type="match status" value="2"/>
</dbReference>
<evidence type="ECO:0000256" key="1">
    <source>
        <dbReference type="ARBA" id="ARBA00013017"/>
    </source>
</evidence>
<dbReference type="Proteomes" id="UP000823749">
    <property type="component" value="Chromosome 2"/>
</dbReference>
<feature type="domain" description="Thioredoxin" evidence="4">
    <location>
        <begin position="4"/>
        <end position="249"/>
    </location>
</feature>
<dbReference type="Pfam" id="PF00578">
    <property type="entry name" value="AhpC-TSA"/>
    <property type="match status" value="1"/>
</dbReference>
<evidence type="ECO:0000259" key="4">
    <source>
        <dbReference type="PROSITE" id="PS51352"/>
    </source>
</evidence>
<dbReference type="PANTHER" id="PTHR43503:SF4">
    <property type="entry name" value="PEROXIREDOXIN-6"/>
    <property type="match status" value="1"/>
</dbReference>
<dbReference type="GO" id="GO:0045454">
    <property type="term" value="P:cell redox homeostasis"/>
    <property type="evidence" value="ECO:0007669"/>
    <property type="project" value="TreeGrafter"/>
</dbReference>
<sequence length="303" mass="33908">MPGLTLGDTIPDLEVDTTHGRLRFYDYIGDGWLILFSHPVCTTELGKIAEYADKFAGRGVKLLRLSCDDLHSHREWIKDIEAYNVQILIVDLIQPNLAPRCSTLDGLPVLFFIMGMQQLQMSIHLTQRKHVIEIAREVHAKGFLRTWKDCGSSCCIGSKYNVRIGCGGFAASKNGYKVEFPIVADPKRELIQQLNMVDPNEKDAQGNQVPSRALHIVGPDKKIKLSFLYPASVGRNMDEVVRVLDALHKSAKHKVATPANWKPGDPVMISPSVSNEAAKQMFPQGYKSTHLASNKDYLRFTHV</sequence>